<feature type="domain" description="Cation/H+ exchanger transmembrane" evidence="9">
    <location>
        <begin position="16"/>
        <end position="377"/>
    </location>
</feature>
<keyword evidence="11" id="KW-1185">Reference proteome</keyword>
<evidence type="ECO:0000256" key="6">
    <source>
        <dbReference type="ARBA" id="ARBA00023065"/>
    </source>
</evidence>
<evidence type="ECO:0000256" key="7">
    <source>
        <dbReference type="ARBA" id="ARBA00023136"/>
    </source>
</evidence>
<feature type="transmembrane region" description="Helical" evidence="8">
    <location>
        <begin position="214"/>
        <end position="233"/>
    </location>
</feature>
<evidence type="ECO:0000259" key="9">
    <source>
        <dbReference type="Pfam" id="PF00999"/>
    </source>
</evidence>
<dbReference type="InterPro" id="IPR006153">
    <property type="entry name" value="Cation/H_exchanger_TM"/>
</dbReference>
<feature type="transmembrane region" description="Helical" evidence="8">
    <location>
        <begin position="146"/>
        <end position="167"/>
    </location>
</feature>
<evidence type="ECO:0000256" key="3">
    <source>
        <dbReference type="ARBA" id="ARBA00022449"/>
    </source>
</evidence>
<evidence type="ECO:0000256" key="5">
    <source>
        <dbReference type="ARBA" id="ARBA00022989"/>
    </source>
</evidence>
<proteinExistence type="predicted"/>
<feature type="transmembrane region" description="Helical" evidence="8">
    <location>
        <begin position="179"/>
        <end position="202"/>
    </location>
</feature>
<comment type="caution">
    <text evidence="10">The sequence shown here is derived from an EMBL/GenBank/DDBJ whole genome shotgun (WGS) entry which is preliminary data.</text>
</comment>
<keyword evidence="7 8" id="KW-0472">Membrane</keyword>
<dbReference type="Proteomes" id="UP001257909">
    <property type="component" value="Unassembled WGS sequence"/>
</dbReference>
<gene>
    <name evidence="10" type="ORF">J2W69_002511</name>
</gene>
<dbReference type="PANTHER" id="PTHR43562:SF4">
    <property type="entry name" value="NA(+)_H(+) ANTIPORTER NHAS5"/>
    <property type="match status" value="1"/>
</dbReference>
<dbReference type="Gene3D" id="1.20.1530.20">
    <property type="match status" value="1"/>
</dbReference>
<protein>
    <submittedName>
        <fullName evidence="10">Kef-type K+ transport system membrane component KefB</fullName>
    </submittedName>
</protein>
<organism evidence="10 11">
    <name type="scientific">Rheinheimera soli</name>
    <dbReference type="NCBI Taxonomy" id="443616"/>
    <lineage>
        <taxon>Bacteria</taxon>
        <taxon>Pseudomonadati</taxon>
        <taxon>Pseudomonadota</taxon>
        <taxon>Gammaproteobacteria</taxon>
        <taxon>Chromatiales</taxon>
        <taxon>Chromatiaceae</taxon>
        <taxon>Rheinheimera</taxon>
    </lineage>
</organism>
<feature type="transmembrane region" description="Helical" evidence="8">
    <location>
        <begin position="295"/>
        <end position="315"/>
    </location>
</feature>
<evidence type="ECO:0000313" key="10">
    <source>
        <dbReference type="EMBL" id="MDR7121554.1"/>
    </source>
</evidence>
<dbReference type="InterPro" id="IPR014729">
    <property type="entry name" value="Rossmann-like_a/b/a_fold"/>
</dbReference>
<evidence type="ECO:0000256" key="4">
    <source>
        <dbReference type="ARBA" id="ARBA00022692"/>
    </source>
</evidence>
<accession>A0ABU1W0S5</accession>
<name>A0ABU1W0S5_9GAMM</name>
<reference evidence="10 11" key="1">
    <citation type="submission" date="2023-07" db="EMBL/GenBank/DDBJ databases">
        <title>Sorghum-associated microbial communities from plants grown in Nebraska, USA.</title>
        <authorList>
            <person name="Schachtman D."/>
        </authorList>
    </citation>
    <scope>NUCLEOTIDE SEQUENCE [LARGE SCALE GENOMIC DNA]</scope>
    <source>
        <strain evidence="10 11">4138</strain>
    </source>
</reference>
<dbReference type="RefSeq" id="WP_310278911.1">
    <property type="nucleotide sequence ID" value="NZ_JAVDWR010000008.1"/>
</dbReference>
<keyword evidence="3" id="KW-0050">Antiport</keyword>
<keyword evidence="4 8" id="KW-0812">Transmembrane</keyword>
<evidence type="ECO:0000313" key="11">
    <source>
        <dbReference type="Proteomes" id="UP001257909"/>
    </source>
</evidence>
<keyword evidence="5 8" id="KW-1133">Transmembrane helix</keyword>
<evidence type="ECO:0000256" key="2">
    <source>
        <dbReference type="ARBA" id="ARBA00022448"/>
    </source>
</evidence>
<feature type="transmembrane region" description="Helical" evidence="8">
    <location>
        <begin position="327"/>
        <end position="346"/>
    </location>
</feature>
<feature type="transmembrane region" description="Helical" evidence="8">
    <location>
        <begin position="88"/>
        <end position="110"/>
    </location>
</feature>
<keyword evidence="6" id="KW-0406">Ion transport</keyword>
<dbReference type="SUPFAM" id="SSF52402">
    <property type="entry name" value="Adenine nucleotide alpha hydrolases-like"/>
    <property type="match status" value="1"/>
</dbReference>
<feature type="transmembrane region" description="Helical" evidence="8">
    <location>
        <begin position="116"/>
        <end position="134"/>
    </location>
</feature>
<dbReference type="Gene3D" id="3.40.50.620">
    <property type="entry name" value="HUPs"/>
    <property type="match status" value="1"/>
</dbReference>
<evidence type="ECO:0000256" key="8">
    <source>
        <dbReference type="SAM" id="Phobius"/>
    </source>
</evidence>
<dbReference type="EMBL" id="JAVDWR010000008">
    <property type="protein sequence ID" value="MDR7121554.1"/>
    <property type="molecule type" value="Genomic_DNA"/>
</dbReference>
<feature type="transmembrane region" description="Helical" evidence="8">
    <location>
        <begin position="55"/>
        <end position="76"/>
    </location>
</feature>
<sequence length="666" mass="72352">MFPIKDPVLVFALVAALMLLAPIVMARYRLPGMIGLLFAGAVLGPNALNVLARDQSFVLFGTVGLLYIMFTAALEIDMAKLKKYKTHSIVFGLLTFVIPQSVGTGVGLLFGFDWPAAILLGSMFASHTLLAYPIASRLGVSRNQAVTAAVGGTILTDTLALLVLAVIAGMTRGEMNDIFWYKLGVSLSLYVALILFGLPWLARWFFRNVGGDGVAEFVFVLAMVFLCASLSHLAGAEPIVGAFLAGLALNRLIPHNGTLMNRIQFTGEAIFIPFFLLSVGMLLDLSVFLGGVRAWLIAFAMVVTVISTKWLAAQATRLFLGYSNDQAKVVFGLSVAQAAATLAATIVGHEIGLFDETVVNGAILMILVTCFLAPLMVDRYGRKMAIANQQDDGDTDIRQQRIIVALADQAQSGELLELARLLRDPQHAQPVYPLTVVPDTDSSKERVKLATALVEQAVKSLAESAVPAVPVTRLDLNITDGIMRSLKELNGSELIVGWSEHTTAPEYLFGSMLEKLLADRHYTLLVSRTRHPWQTCNRLFWCLPNHAESEHGFIEAVALVRRLCQQLGVSLSLVIQDVQQDKIAKKLKQLKVTDDVSYLVVPAEQSLLSVLQEHGASDQLIVGYGVRQGGLAWHSSLQELPANIAAEFPNANLLVIYPAEPEEAHE</sequence>
<comment type="subcellular location">
    <subcellularLocation>
        <location evidence="1">Membrane</location>
        <topology evidence="1">Multi-pass membrane protein</topology>
    </subcellularLocation>
</comment>
<feature type="transmembrane region" description="Helical" evidence="8">
    <location>
        <begin position="358"/>
        <end position="377"/>
    </location>
</feature>
<evidence type="ECO:0000256" key="1">
    <source>
        <dbReference type="ARBA" id="ARBA00004141"/>
    </source>
</evidence>
<dbReference type="InterPro" id="IPR038770">
    <property type="entry name" value="Na+/solute_symporter_sf"/>
</dbReference>
<feature type="transmembrane region" description="Helical" evidence="8">
    <location>
        <begin position="269"/>
        <end position="289"/>
    </location>
</feature>
<dbReference type="PANTHER" id="PTHR43562">
    <property type="entry name" value="NAPA-TYPE SODIUM/HYDROGEN ANTIPORTER"/>
    <property type="match status" value="1"/>
</dbReference>
<keyword evidence="2" id="KW-0813">Transport</keyword>
<dbReference type="Pfam" id="PF00999">
    <property type="entry name" value="Na_H_Exchanger"/>
    <property type="match status" value="1"/>
</dbReference>